<dbReference type="PROSITE" id="PS51186">
    <property type="entry name" value="GNAT"/>
    <property type="match status" value="1"/>
</dbReference>
<dbReference type="InterPro" id="IPR000182">
    <property type="entry name" value="GNAT_dom"/>
</dbReference>
<evidence type="ECO:0000256" key="1">
    <source>
        <dbReference type="ARBA" id="ARBA00022679"/>
    </source>
</evidence>
<dbReference type="AlphaFoldDB" id="A0A369AYN1"/>
<evidence type="ECO:0000313" key="4">
    <source>
        <dbReference type="Proteomes" id="UP000288197"/>
    </source>
</evidence>
<dbReference type="Proteomes" id="UP000288197">
    <property type="component" value="Unassembled WGS sequence"/>
</dbReference>
<keyword evidence="2" id="KW-0012">Acyltransferase</keyword>
<dbReference type="InterPro" id="IPR050680">
    <property type="entry name" value="YpeA/RimI_acetyltransf"/>
</dbReference>
<keyword evidence="1" id="KW-0808">Transferase</keyword>
<proteinExistence type="predicted"/>
<gene>
    <name evidence="3" type="ORF">CBF32_04540</name>
</gene>
<dbReference type="EMBL" id="NGJX01000003">
    <property type="protein sequence ID" value="RSU03944.1"/>
    <property type="molecule type" value="Genomic_DNA"/>
</dbReference>
<accession>A0A369AYN1</accession>
<reference evidence="3 4" key="1">
    <citation type="submission" date="2017-05" db="EMBL/GenBank/DDBJ databases">
        <title>Vagococcus spp. assemblies.</title>
        <authorList>
            <person name="Gulvik C.A."/>
        </authorList>
    </citation>
    <scope>NUCLEOTIDE SEQUENCE [LARGE SCALE GENOMIC DNA]</scope>
    <source>
        <strain evidence="3 4">NCFB 2497</strain>
    </source>
</reference>
<dbReference type="RefSeq" id="WP_114289003.1">
    <property type="nucleotide sequence ID" value="NZ_NGJX01000003.1"/>
</dbReference>
<keyword evidence="4" id="KW-1185">Reference proteome</keyword>
<dbReference type="Pfam" id="PF00583">
    <property type="entry name" value="Acetyltransf_1"/>
    <property type="match status" value="1"/>
</dbReference>
<dbReference type="GO" id="GO:0016747">
    <property type="term" value="F:acyltransferase activity, transferring groups other than amino-acyl groups"/>
    <property type="evidence" value="ECO:0007669"/>
    <property type="project" value="InterPro"/>
</dbReference>
<dbReference type="GeneID" id="63145780"/>
<dbReference type="CDD" id="cd04301">
    <property type="entry name" value="NAT_SF"/>
    <property type="match status" value="1"/>
</dbReference>
<dbReference type="PANTHER" id="PTHR43420:SF12">
    <property type="entry name" value="N-ACETYLTRANSFERASE DOMAIN-CONTAINING PROTEIN"/>
    <property type="match status" value="1"/>
</dbReference>
<organism evidence="3 4">
    <name type="scientific">Vagococcus fluvialis</name>
    <dbReference type="NCBI Taxonomy" id="2738"/>
    <lineage>
        <taxon>Bacteria</taxon>
        <taxon>Bacillati</taxon>
        <taxon>Bacillota</taxon>
        <taxon>Bacilli</taxon>
        <taxon>Lactobacillales</taxon>
        <taxon>Enterococcaceae</taxon>
        <taxon>Vagococcus</taxon>
    </lineage>
</organism>
<sequence length="202" mass="23021">MNLLIQSGTNYSKEKLIEPLTELILAGFEAKFTHHFFTQEEARNIATALSTFLSSEKSENLIIAEKNQKICGCLYVITKHESSKLLTHYLKQNFSKAKQAKVWLLLGFLSHQPKENELHIDFIAVSPVFRGLGIGRKLINYCKTHCEEDFLTLHVAKNNANAVHLYHSEGFEIDKDLSSLIGSSMTGIKEWWFMRCGDETLL</sequence>
<evidence type="ECO:0000313" key="3">
    <source>
        <dbReference type="EMBL" id="RSU03944.1"/>
    </source>
</evidence>
<dbReference type="OrthoDB" id="9788755at2"/>
<dbReference type="Gene3D" id="3.40.630.30">
    <property type="match status" value="1"/>
</dbReference>
<dbReference type="SUPFAM" id="SSF55729">
    <property type="entry name" value="Acyl-CoA N-acyltransferases (Nat)"/>
    <property type="match status" value="1"/>
</dbReference>
<name>A0A369AYN1_9ENTE</name>
<evidence type="ECO:0000256" key="2">
    <source>
        <dbReference type="ARBA" id="ARBA00023315"/>
    </source>
</evidence>
<dbReference type="PANTHER" id="PTHR43420">
    <property type="entry name" value="ACETYLTRANSFERASE"/>
    <property type="match status" value="1"/>
</dbReference>
<comment type="caution">
    <text evidence="3">The sequence shown here is derived from an EMBL/GenBank/DDBJ whole genome shotgun (WGS) entry which is preliminary data.</text>
</comment>
<protein>
    <submittedName>
        <fullName evidence="3">Uncharacterized protein</fullName>
    </submittedName>
</protein>
<dbReference type="InterPro" id="IPR016181">
    <property type="entry name" value="Acyl_CoA_acyltransferase"/>
</dbReference>